<dbReference type="Pfam" id="PF11303">
    <property type="entry name" value="DUF3105"/>
    <property type="match status" value="1"/>
</dbReference>
<feature type="compositionally biased region" description="Gly residues" evidence="1">
    <location>
        <begin position="201"/>
        <end position="210"/>
    </location>
</feature>
<evidence type="ECO:0000313" key="4">
    <source>
        <dbReference type="Proteomes" id="UP000386847"/>
    </source>
</evidence>
<protein>
    <submittedName>
        <fullName evidence="3">DUF3105 domain-containing protein</fullName>
    </submittedName>
</protein>
<keyword evidence="2" id="KW-0812">Transmembrane</keyword>
<feature type="region of interest" description="Disordered" evidence="1">
    <location>
        <begin position="188"/>
        <end position="210"/>
    </location>
</feature>
<feature type="transmembrane region" description="Helical" evidence="2">
    <location>
        <begin position="32"/>
        <end position="55"/>
    </location>
</feature>
<dbReference type="EMBL" id="CP045725">
    <property type="protein sequence ID" value="QGF24609.1"/>
    <property type="molecule type" value="Genomic_DNA"/>
</dbReference>
<evidence type="ECO:0000256" key="1">
    <source>
        <dbReference type="SAM" id="MobiDB-lite"/>
    </source>
</evidence>
<dbReference type="InterPro" id="IPR021454">
    <property type="entry name" value="DUF3105"/>
</dbReference>
<proteinExistence type="predicted"/>
<evidence type="ECO:0000256" key="2">
    <source>
        <dbReference type="SAM" id="Phobius"/>
    </source>
</evidence>
<dbReference type="AlphaFoldDB" id="A0A5Q2FCT1"/>
<dbReference type="KEGG" id="rain:Rai3103_14310"/>
<gene>
    <name evidence="3" type="ORF">Rai3103_14310</name>
</gene>
<keyword evidence="4" id="KW-1185">Reference proteome</keyword>
<name>A0A5Q2FCT1_9ACTN</name>
<reference evidence="3 4" key="1">
    <citation type="submission" date="2019-10" db="EMBL/GenBank/DDBJ databases">
        <title>Genomic analysis of Raineyella sp. CBA3103.</title>
        <authorList>
            <person name="Roh S.W."/>
        </authorList>
    </citation>
    <scope>NUCLEOTIDE SEQUENCE [LARGE SCALE GENOMIC DNA]</scope>
    <source>
        <strain evidence="3 4">CBA3103</strain>
    </source>
</reference>
<keyword evidence="2" id="KW-1133">Transmembrane helix</keyword>
<dbReference type="Proteomes" id="UP000386847">
    <property type="component" value="Chromosome"/>
</dbReference>
<evidence type="ECO:0000313" key="3">
    <source>
        <dbReference type="EMBL" id="QGF24609.1"/>
    </source>
</evidence>
<organism evidence="3 4">
    <name type="scientific">Raineyella fluvialis</name>
    <dbReference type="NCBI Taxonomy" id="2662261"/>
    <lineage>
        <taxon>Bacteria</taxon>
        <taxon>Bacillati</taxon>
        <taxon>Actinomycetota</taxon>
        <taxon>Actinomycetes</taxon>
        <taxon>Propionibacteriales</taxon>
        <taxon>Propionibacteriaceae</taxon>
        <taxon>Raineyella</taxon>
    </lineage>
</organism>
<keyword evidence="2" id="KW-0472">Membrane</keyword>
<sequence length="210" mass="21956">MATVTPDNSSNRRARLAALQAADDRKKRRRRLIVIIGGVVAALAVVAAIAIPLALRAQQPKADTSLDAVKQFSGLSNKHTTSSVSYPMSPPVGGDHDPTPQNCGVYTAPVRNENAVHSLEHGAVWITYTPDLAPDQVSVLQADAKGHTHVLVSPYPGLGSAVVLNAWGLQLPVDSASDPRVAAFIKTYEQGPQTPEPGAECSGGTGTPLS</sequence>
<accession>A0A5Q2FCT1</accession>